<sequence length="107" mass="12432">MTIPTRSVLLIFYCLSGDCINLLLPTSSIRTGTVTVFDTLFVSTESYQKRQNRLRCLLLDRTKPYYKSPKPERQLDPINLIRRRVSNTCYLISQQNQFRQTTGNLAK</sequence>
<gene>
    <name evidence="2" type="ORF">BCR42DRAFT_396287</name>
</gene>
<keyword evidence="3" id="KW-1185">Reference proteome</keyword>
<evidence type="ECO:0008006" key="4">
    <source>
        <dbReference type="Google" id="ProtNLM"/>
    </source>
</evidence>
<evidence type="ECO:0000256" key="1">
    <source>
        <dbReference type="SAM" id="SignalP"/>
    </source>
</evidence>
<evidence type="ECO:0000313" key="3">
    <source>
        <dbReference type="Proteomes" id="UP000193560"/>
    </source>
</evidence>
<dbReference type="AlphaFoldDB" id="A0A1X2I5W9"/>
<name>A0A1X2I5W9_9FUNG</name>
<organism evidence="2 3">
    <name type="scientific">Absidia repens</name>
    <dbReference type="NCBI Taxonomy" id="90262"/>
    <lineage>
        <taxon>Eukaryota</taxon>
        <taxon>Fungi</taxon>
        <taxon>Fungi incertae sedis</taxon>
        <taxon>Mucoromycota</taxon>
        <taxon>Mucoromycotina</taxon>
        <taxon>Mucoromycetes</taxon>
        <taxon>Mucorales</taxon>
        <taxon>Cunninghamellaceae</taxon>
        <taxon>Absidia</taxon>
    </lineage>
</organism>
<evidence type="ECO:0000313" key="2">
    <source>
        <dbReference type="EMBL" id="ORZ09151.1"/>
    </source>
</evidence>
<feature type="chain" id="PRO_5012485125" description="Secreted protein" evidence="1">
    <location>
        <begin position="20"/>
        <end position="107"/>
    </location>
</feature>
<feature type="signal peptide" evidence="1">
    <location>
        <begin position="1"/>
        <end position="19"/>
    </location>
</feature>
<proteinExistence type="predicted"/>
<protein>
    <recommendedName>
        <fullName evidence="4">Secreted protein</fullName>
    </recommendedName>
</protein>
<keyword evidence="1" id="KW-0732">Signal</keyword>
<reference evidence="2 3" key="1">
    <citation type="submission" date="2016-07" db="EMBL/GenBank/DDBJ databases">
        <title>Pervasive Adenine N6-methylation of Active Genes in Fungi.</title>
        <authorList>
            <consortium name="DOE Joint Genome Institute"/>
            <person name="Mondo S.J."/>
            <person name="Dannebaum R.O."/>
            <person name="Kuo R.C."/>
            <person name="Labutti K."/>
            <person name="Haridas S."/>
            <person name="Kuo A."/>
            <person name="Salamov A."/>
            <person name="Ahrendt S.R."/>
            <person name="Lipzen A."/>
            <person name="Sullivan W."/>
            <person name="Andreopoulos W.B."/>
            <person name="Clum A."/>
            <person name="Lindquist E."/>
            <person name="Daum C."/>
            <person name="Ramamoorthy G.K."/>
            <person name="Gryganskyi A."/>
            <person name="Culley D."/>
            <person name="Magnuson J.K."/>
            <person name="James T.Y."/>
            <person name="O'Malley M.A."/>
            <person name="Stajich J.E."/>
            <person name="Spatafora J.W."/>
            <person name="Visel A."/>
            <person name="Grigoriev I.V."/>
        </authorList>
    </citation>
    <scope>NUCLEOTIDE SEQUENCE [LARGE SCALE GENOMIC DNA]</scope>
    <source>
        <strain evidence="2 3">NRRL 1336</strain>
    </source>
</reference>
<comment type="caution">
    <text evidence="2">The sequence shown here is derived from an EMBL/GenBank/DDBJ whole genome shotgun (WGS) entry which is preliminary data.</text>
</comment>
<dbReference type="Proteomes" id="UP000193560">
    <property type="component" value="Unassembled WGS sequence"/>
</dbReference>
<dbReference type="EMBL" id="MCGE01000028">
    <property type="protein sequence ID" value="ORZ09151.1"/>
    <property type="molecule type" value="Genomic_DNA"/>
</dbReference>
<accession>A0A1X2I5W9</accession>